<keyword evidence="1" id="KW-0805">Transcription regulation</keyword>
<name>F0SV79_SYNGF</name>
<dbReference type="eggNOG" id="COG1846">
    <property type="taxonomic scope" value="Bacteria"/>
</dbReference>
<dbReference type="InterPro" id="IPR052067">
    <property type="entry name" value="Metal_resp_HTH_trans_reg"/>
</dbReference>
<evidence type="ECO:0000256" key="1">
    <source>
        <dbReference type="ARBA" id="ARBA00023015"/>
    </source>
</evidence>
<dbReference type="PANTHER" id="PTHR35790">
    <property type="entry name" value="HTH-TYPE TRANSCRIPTIONAL REGULATOR PCHR"/>
    <property type="match status" value="1"/>
</dbReference>
<evidence type="ECO:0000259" key="4">
    <source>
        <dbReference type="PROSITE" id="PS50995"/>
    </source>
</evidence>
<dbReference type="Gene3D" id="1.10.10.10">
    <property type="entry name" value="Winged helix-like DNA-binding domain superfamily/Winged helix DNA-binding domain"/>
    <property type="match status" value="1"/>
</dbReference>
<dbReference type="SMART" id="SM00347">
    <property type="entry name" value="HTH_MARR"/>
    <property type="match status" value="1"/>
</dbReference>
<dbReference type="Pfam" id="PF01047">
    <property type="entry name" value="MarR"/>
    <property type="match status" value="1"/>
</dbReference>
<dbReference type="GO" id="GO:0003700">
    <property type="term" value="F:DNA-binding transcription factor activity"/>
    <property type="evidence" value="ECO:0007669"/>
    <property type="project" value="InterPro"/>
</dbReference>
<keyword evidence="3" id="KW-0804">Transcription</keyword>
<dbReference type="AlphaFoldDB" id="F0SV79"/>
<dbReference type="Proteomes" id="UP000007488">
    <property type="component" value="Chromosome"/>
</dbReference>
<protein>
    <submittedName>
        <fullName evidence="5">Regulatory protein MarR</fullName>
    </submittedName>
</protein>
<evidence type="ECO:0000256" key="2">
    <source>
        <dbReference type="ARBA" id="ARBA00023125"/>
    </source>
</evidence>
<evidence type="ECO:0000256" key="3">
    <source>
        <dbReference type="ARBA" id="ARBA00023163"/>
    </source>
</evidence>
<organism evidence="5 6">
    <name type="scientific">Syntrophobotulus glycolicus (strain DSM 8271 / FlGlyR)</name>
    <dbReference type="NCBI Taxonomy" id="645991"/>
    <lineage>
        <taxon>Bacteria</taxon>
        <taxon>Bacillati</taxon>
        <taxon>Bacillota</taxon>
        <taxon>Clostridia</taxon>
        <taxon>Eubacteriales</taxon>
        <taxon>Desulfitobacteriaceae</taxon>
        <taxon>Syntrophobotulus</taxon>
    </lineage>
</organism>
<dbReference type="PROSITE" id="PS50995">
    <property type="entry name" value="HTH_MARR_2"/>
    <property type="match status" value="1"/>
</dbReference>
<dbReference type="OrthoDB" id="5461037at2"/>
<reference evidence="5 6" key="1">
    <citation type="journal article" date="2011" name="Stand. Genomic Sci.">
        <title>Complete genome sequence of Syntrophobotulus glycolicus type strain (FlGlyR).</title>
        <authorList>
            <person name="Han C."/>
            <person name="Mwirichia R."/>
            <person name="Chertkov O."/>
            <person name="Held B."/>
            <person name="Lapidus A."/>
            <person name="Nolan M."/>
            <person name="Lucas S."/>
            <person name="Hammon N."/>
            <person name="Deshpande S."/>
            <person name="Cheng J.F."/>
            <person name="Tapia R."/>
            <person name="Goodwin L."/>
            <person name="Pitluck S."/>
            <person name="Huntemann M."/>
            <person name="Liolios K."/>
            <person name="Ivanova N."/>
            <person name="Pagani I."/>
            <person name="Mavromatis K."/>
            <person name="Ovchinikova G."/>
            <person name="Pati A."/>
            <person name="Chen A."/>
            <person name="Palaniappan K."/>
            <person name="Land M."/>
            <person name="Hauser L."/>
            <person name="Brambilla E.M."/>
            <person name="Rohde M."/>
            <person name="Spring S."/>
            <person name="Sikorski J."/>
            <person name="Goker M."/>
            <person name="Woyke T."/>
            <person name="Bristow J."/>
            <person name="Eisen J.A."/>
            <person name="Markowitz V."/>
            <person name="Hugenholtz P."/>
            <person name="Kyrpides N.C."/>
            <person name="Klenk H.P."/>
            <person name="Detter J.C."/>
        </authorList>
    </citation>
    <scope>NUCLEOTIDE SEQUENCE [LARGE SCALE GENOMIC DNA]</scope>
    <source>
        <strain evidence="6">DSM 8271 / FlGlyR</strain>
    </source>
</reference>
<sequence>MNSNTKQTMRTFMALVERIANGKMSVLHVNSDGIDFYRGEIHMIKVIGDHPGISSSGIAHHFGITRGVVHKTLLKLEEKECVRKQPDPENASKHQLFLTSKGEAAYEAHEEYHNQHDSKLYAFLQSLNDDEAKAIQDFLNHARSMVEKHF</sequence>
<dbReference type="InterPro" id="IPR036390">
    <property type="entry name" value="WH_DNA-bd_sf"/>
</dbReference>
<keyword evidence="2" id="KW-0238">DNA-binding</keyword>
<gene>
    <name evidence="5" type="ordered locus">Sgly_1265</name>
</gene>
<dbReference type="InterPro" id="IPR000835">
    <property type="entry name" value="HTH_MarR-typ"/>
</dbReference>
<dbReference type="SUPFAM" id="SSF46785">
    <property type="entry name" value="Winged helix' DNA-binding domain"/>
    <property type="match status" value="1"/>
</dbReference>
<dbReference type="GO" id="GO:0003677">
    <property type="term" value="F:DNA binding"/>
    <property type="evidence" value="ECO:0007669"/>
    <property type="project" value="UniProtKB-KW"/>
</dbReference>
<evidence type="ECO:0000313" key="6">
    <source>
        <dbReference type="Proteomes" id="UP000007488"/>
    </source>
</evidence>
<dbReference type="InterPro" id="IPR036388">
    <property type="entry name" value="WH-like_DNA-bd_sf"/>
</dbReference>
<reference evidence="6" key="2">
    <citation type="submission" date="2011-02" db="EMBL/GenBank/DDBJ databases">
        <title>The complete genome of Syntrophobotulus glycolicus DSM 8271.</title>
        <authorList>
            <person name="Lucas S."/>
            <person name="Copeland A."/>
            <person name="Lapidus A."/>
            <person name="Bruce D."/>
            <person name="Goodwin L."/>
            <person name="Pitluck S."/>
            <person name="Kyrpides N."/>
            <person name="Mavromatis K."/>
            <person name="Pagani I."/>
            <person name="Ivanova N."/>
            <person name="Mikhailova N."/>
            <person name="Chertkov O."/>
            <person name="Held B."/>
            <person name="Detter J.C."/>
            <person name="Tapia R."/>
            <person name="Han C."/>
            <person name="Land M."/>
            <person name="Hauser L."/>
            <person name="Markowitz V."/>
            <person name="Cheng J.-F."/>
            <person name="Hugenholtz P."/>
            <person name="Woyke T."/>
            <person name="Wu D."/>
            <person name="Spring S."/>
            <person name="Schroeder M."/>
            <person name="Brambilla E."/>
            <person name="Klenk H.-P."/>
            <person name="Eisen J.A."/>
        </authorList>
    </citation>
    <scope>NUCLEOTIDE SEQUENCE [LARGE SCALE GENOMIC DNA]</scope>
    <source>
        <strain evidence="6">DSM 8271 / FlGlyR</strain>
    </source>
</reference>
<dbReference type="KEGG" id="sgy:Sgly_1265"/>
<accession>F0SV79</accession>
<keyword evidence="6" id="KW-1185">Reference proteome</keyword>
<dbReference type="EMBL" id="CP002547">
    <property type="protein sequence ID" value="ADY55579.1"/>
    <property type="molecule type" value="Genomic_DNA"/>
</dbReference>
<feature type="domain" description="HTH marR-type" evidence="4">
    <location>
        <begin position="5"/>
        <end position="144"/>
    </location>
</feature>
<dbReference type="PANTHER" id="PTHR35790:SF4">
    <property type="entry name" value="HTH-TYPE TRANSCRIPTIONAL REGULATOR PCHR"/>
    <property type="match status" value="1"/>
</dbReference>
<evidence type="ECO:0000313" key="5">
    <source>
        <dbReference type="EMBL" id="ADY55579.1"/>
    </source>
</evidence>
<proteinExistence type="predicted"/>
<dbReference type="RefSeq" id="WP_013624449.1">
    <property type="nucleotide sequence ID" value="NC_015172.1"/>
</dbReference>
<dbReference type="HOGENOM" id="CLU_083287_11_0_9"/>